<name>A0AAE0RVM5_9BIVA</name>
<proteinExistence type="predicted"/>
<comment type="caution">
    <text evidence="1">The sequence shown here is derived from an EMBL/GenBank/DDBJ whole genome shotgun (WGS) entry which is preliminary data.</text>
</comment>
<sequence>MPGSLIISNLEKNMHQSNVIAILVEEDDLTNADFDSQLFRTSVEIAQLVHMIHGKDMTLIVITVRDVCNIPERLGYLPRLSLGELFRNSKQKWLREFLMQALLK</sequence>
<dbReference type="Proteomes" id="UP001195483">
    <property type="component" value="Unassembled WGS sequence"/>
</dbReference>
<protein>
    <submittedName>
        <fullName evidence="1">Uncharacterized protein</fullName>
    </submittedName>
</protein>
<reference evidence="1" key="1">
    <citation type="journal article" date="2021" name="Genome Biol. Evol.">
        <title>A High-Quality Reference Genome for a Parasitic Bivalve with Doubly Uniparental Inheritance (Bivalvia: Unionida).</title>
        <authorList>
            <person name="Smith C.H."/>
        </authorList>
    </citation>
    <scope>NUCLEOTIDE SEQUENCE</scope>
    <source>
        <strain evidence="1">CHS0354</strain>
    </source>
</reference>
<organism evidence="1 2">
    <name type="scientific">Potamilus streckersoni</name>
    <dbReference type="NCBI Taxonomy" id="2493646"/>
    <lineage>
        <taxon>Eukaryota</taxon>
        <taxon>Metazoa</taxon>
        <taxon>Spiralia</taxon>
        <taxon>Lophotrochozoa</taxon>
        <taxon>Mollusca</taxon>
        <taxon>Bivalvia</taxon>
        <taxon>Autobranchia</taxon>
        <taxon>Heteroconchia</taxon>
        <taxon>Palaeoheterodonta</taxon>
        <taxon>Unionida</taxon>
        <taxon>Unionoidea</taxon>
        <taxon>Unionidae</taxon>
        <taxon>Ambleminae</taxon>
        <taxon>Lampsilini</taxon>
        <taxon>Potamilus</taxon>
    </lineage>
</organism>
<accession>A0AAE0RVM5</accession>
<evidence type="ECO:0000313" key="1">
    <source>
        <dbReference type="EMBL" id="KAK3580451.1"/>
    </source>
</evidence>
<dbReference type="AlphaFoldDB" id="A0AAE0RVM5"/>
<keyword evidence="2" id="KW-1185">Reference proteome</keyword>
<evidence type="ECO:0000313" key="2">
    <source>
        <dbReference type="Proteomes" id="UP001195483"/>
    </source>
</evidence>
<dbReference type="EMBL" id="JAEAOA010002071">
    <property type="protein sequence ID" value="KAK3580451.1"/>
    <property type="molecule type" value="Genomic_DNA"/>
</dbReference>
<reference evidence="1" key="2">
    <citation type="journal article" date="2021" name="Genome Biol. Evol.">
        <title>Developing a high-quality reference genome for a parasitic bivalve with doubly uniparental inheritance (Bivalvia: Unionida).</title>
        <authorList>
            <person name="Smith C.H."/>
        </authorList>
    </citation>
    <scope>NUCLEOTIDE SEQUENCE</scope>
    <source>
        <strain evidence="1">CHS0354</strain>
        <tissue evidence="1">Mantle</tissue>
    </source>
</reference>
<reference evidence="1" key="3">
    <citation type="submission" date="2023-05" db="EMBL/GenBank/DDBJ databases">
        <authorList>
            <person name="Smith C.H."/>
        </authorList>
    </citation>
    <scope>NUCLEOTIDE SEQUENCE</scope>
    <source>
        <strain evidence="1">CHS0354</strain>
        <tissue evidence="1">Mantle</tissue>
    </source>
</reference>
<gene>
    <name evidence="1" type="ORF">CHS0354_035494</name>
</gene>